<feature type="domain" description="DUF7791" evidence="3">
    <location>
        <begin position="251"/>
        <end position="376"/>
    </location>
</feature>
<dbReference type="Pfam" id="PF24883">
    <property type="entry name" value="NPHP3_N"/>
    <property type="match status" value="1"/>
</dbReference>
<evidence type="ECO:0000313" key="4">
    <source>
        <dbReference type="EMBL" id="KAF2726693.1"/>
    </source>
</evidence>
<reference evidence="4" key="1">
    <citation type="journal article" date="2020" name="Stud. Mycol.">
        <title>101 Dothideomycetes genomes: a test case for predicting lifestyles and emergence of pathogens.</title>
        <authorList>
            <person name="Haridas S."/>
            <person name="Albert R."/>
            <person name="Binder M."/>
            <person name="Bloem J."/>
            <person name="Labutti K."/>
            <person name="Salamov A."/>
            <person name="Andreopoulos B."/>
            <person name="Baker S."/>
            <person name="Barry K."/>
            <person name="Bills G."/>
            <person name="Bluhm B."/>
            <person name="Cannon C."/>
            <person name="Castanera R."/>
            <person name="Culley D."/>
            <person name="Daum C."/>
            <person name="Ezra D."/>
            <person name="Gonzalez J."/>
            <person name="Henrissat B."/>
            <person name="Kuo A."/>
            <person name="Liang C."/>
            <person name="Lipzen A."/>
            <person name="Lutzoni F."/>
            <person name="Magnuson J."/>
            <person name="Mondo S."/>
            <person name="Nolan M."/>
            <person name="Ohm R."/>
            <person name="Pangilinan J."/>
            <person name="Park H.-J."/>
            <person name="Ramirez L."/>
            <person name="Alfaro M."/>
            <person name="Sun H."/>
            <person name="Tritt A."/>
            <person name="Yoshinaga Y."/>
            <person name="Zwiers L.-H."/>
            <person name="Turgeon B."/>
            <person name="Goodwin S."/>
            <person name="Spatafora J."/>
            <person name="Crous P."/>
            <person name="Grigoriev I."/>
        </authorList>
    </citation>
    <scope>NUCLEOTIDE SEQUENCE</scope>
    <source>
        <strain evidence="4">CBS 125425</strain>
    </source>
</reference>
<dbReference type="AlphaFoldDB" id="A0A9P4QG72"/>
<dbReference type="InterPro" id="IPR056693">
    <property type="entry name" value="DUF7791"/>
</dbReference>
<evidence type="ECO:0000256" key="1">
    <source>
        <dbReference type="ARBA" id="ARBA00022737"/>
    </source>
</evidence>
<protein>
    <recommendedName>
        <fullName evidence="6">NACHT domain-containing protein</fullName>
    </recommendedName>
</protein>
<proteinExistence type="predicted"/>
<dbReference type="InterPro" id="IPR056884">
    <property type="entry name" value="NPHP3-like_N"/>
</dbReference>
<organism evidence="4 5">
    <name type="scientific">Polyplosphaeria fusca</name>
    <dbReference type="NCBI Taxonomy" id="682080"/>
    <lineage>
        <taxon>Eukaryota</taxon>
        <taxon>Fungi</taxon>
        <taxon>Dikarya</taxon>
        <taxon>Ascomycota</taxon>
        <taxon>Pezizomycotina</taxon>
        <taxon>Dothideomycetes</taxon>
        <taxon>Pleosporomycetidae</taxon>
        <taxon>Pleosporales</taxon>
        <taxon>Tetraplosphaeriaceae</taxon>
        <taxon>Polyplosphaeria</taxon>
    </lineage>
</organism>
<keyword evidence="1" id="KW-0677">Repeat</keyword>
<name>A0A9P4QG72_9PLEO</name>
<keyword evidence="5" id="KW-1185">Reference proteome</keyword>
<evidence type="ECO:0000259" key="3">
    <source>
        <dbReference type="Pfam" id="PF25053"/>
    </source>
</evidence>
<dbReference type="OrthoDB" id="443402at2759"/>
<evidence type="ECO:0000313" key="5">
    <source>
        <dbReference type="Proteomes" id="UP000799444"/>
    </source>
</evidence>
<evidence type="ECO:0008006" key="6">
    <source>
        <dbReference type="Google" id="ProtNLM"/>
    </source>
</evidence>
<evidence type="ECO:0000259" key="2">
    <source>
        <dbReference type="Pfam" id="PF24883"/>
    </source>
</evidence>
<accession>A0A9P4QG72</accession>
<dbReference type="PANTHER" id="PTHR10039">
    <property type="entry name" value="AMELOGENIN"/>
    <property type="match status" value="1"/>
</dbReference>
<dbReference type="Pfam" id="PF25053">
    <property type="entry name" value="DUF7791"/>
    <property type="match status" value="1"/>
</dbReference>
<feature type="domain" description="Nephrocystin 3-like N-terminal" evidence="2">
    <location>
        <begin position="25"/>
        <end position="143"/>
    </location>
</feature>
<dbReference type="EMBL" id="ML996408">
    <property type="protein sequence ID" value="KAF2726693.1"/>
    <property type="molecule type" value="Genomic_DNA"/>
</dbReference>
<dbReference type="PANTHER" id="PTHR10039:SF5">
    <property type="entry name" value="NACHT DOMAIN-CONTAINING PROTEIN"/>
    <property type="match status" value="1"/>
</dbReference>
<sequence length="376" mass="43862">MKCLVNDHRTTSLLRTWSGEDHPIIASYFYWIKGNDIQRSQEGLLRCLLYDYLRQCPKVLPTLFPDTWATAQASIKQNQPLEIEWRRDDLLQSFSRLAALDTAHAHLCLFIDGLDEYQGDYQELVETIKTLSLLKVKLCVASRPWNVFQEGFNSVKSLQMQDLNAPDIRIYVKDKLFQRKDVQYLRATNTDMDAIIRDVTEKSHGVFLWVYLVVRSLIEGLRHSDSMIMLHKRLRTFPSDLNDFFRDILASLDPIYRNKTAQTFQMTLASSDPRLRVLSNTPSRLTTLTHWYLDELDESPDLVLSMPRHGVDARTIVQYSDAARERINDRCKGLLEMTPKRYGIMKTEKGTTFVTYWSHVDFLHRTVADFLETKDI</sequence>
<comment type="caution">
    <text evidence="4">The sequence shown here is derived from an EMBL/GenBank/DDBJ whole genome shotgun (WGS) entry which is preliminary data.</text>
</comment>
<dbReference type="Proteomes" id="UP000799444">
    <property type="component" value="Unassembled WGS sequence"/>
</dbReference>
<feature type="non-terminal residue" evidence="4">
    <location>
        <position position="376"/>
    </location>
</feature>
<gene>
    <name evidence="4" type="ORF">EJ04DRAFT_480170</name>
</gene>